<sequence>MKNSILFGVVWLISSYAWAQQVIPLYKGAAPGSEKWTWDEKVINSPNGGSMVVEVSKPTLTAYVPSNPNGTAIIVAPGGAFHILAIEHEGNAVAKWLNEKGITAFVLKYRLVRSDPARPENSLQSLMASRNFKKLDSINAPVVQLALQDGLTAVKYVRQNAATYKIDPNKIGFMGFSAGGTVTMSVVYSATDESRPNFVAPIYAYENAIVGSAVPSVKTPIFIAAASDDDLGLAPHSIHIYSKWLEAQQPAELHMYEKGKHGFGMRKQNLPVDTWVERFGNWLEMQGYVKK</sequence>
<proteinExistence type="predicted"/>
<evidence type="ECO:0000313" key="5">
    <source>
        <dbReference type="Proteomes" id="UP001168528"/>
    </source>
</evidence>
<evidence type="ECO:0000259" key="3">
    <source>
        <dbReference type="Pfam" id="PF01738"/>
    </source>
</evidence>
<dbReference type="GO" id="GO:0016787">
    <property type="term" value="F:hydrolase activity"/>
    <property type="evidence" value="ECO:0007669"/>
    <property type="project" value="UniProtKB-KW"/>
</dbReference>
<dbReference type="Pfam" id="PF01738">
    <property type="entry name" value="DLH"/>
    <property type="match status" value="1"/>
</dbReference>
<dbReference type="RefSeq" id="WP_302036340.1">
    <property type="nucleotide sequence ID" value="NZ_JAUKPO010000002.1"/>
</dbReference>
<dbReference type="Proteomes" id="UP001168528">
    <property type="component" value="Unassembled WGS sequence"/>
</dbReference>
<keyword evidence="5" id="KW-1185">Reference proteome</keyword>
<dbReference type="InterPro" id="IPR029058">
    <property type="entry name" value="AB_hydrolase_fold"/>
</dbReference>
<comment type="caution">
    <text evidence="4">The sequence shown here is derived from an EMBL/GenBank/DDBJ whole genome shotgun (WGS) entry which is preliminary data.</text>
</comment>
<accession>A0ABT8R0B5</accession>
<dbReference type="Gene3D" id="3.40.50.1820">
    <property type="entry name" value="alpha/beta hydrolase"/>
    <property type="match status" value="1"/>
</dbReference>
<name>A0ABT8R0B5_9BACT</name>
<organism evidence="4 5">
    <name type="scientific">Rhodocytophaga aerolata</name>
    <dbReference type="NCBI Taxonomy" id="455078"/>
    <lineage>
        <taxon>Bacteria</taxon>
        <taxon>Pseudomonadati</taxon>
        <taxon>Bacteroidota</taxon>
        <taxon>Cytophagia</taxon>
        <taxon>Cytophagales</taxon>
        <taxon>Rhodocytophagaceae</taxon>
        <taxon>Rhodocytophaga</taxon>
    </lineage>
</organism>
<keyword evidence="1 4" id="KW-0378">Hydrolase</keyword>
<dbReference type="InterPro" id="IPR050300">
    <property type="entry name" value="GDXG_lipolytic_enzyme"/>
</dbReference>
<dbReference type="SUPFAM" id="SSF53474">
    <property type="entry name" value="alpha/beta-Hydrolases"/>
    <property type="match status" value="1"/>
</dbReference>
<protein>
    <submittedName>
        <fullName evidence="4">Alpha/beta hydrolase</fullName>
    </submittedName>
</protein>
<keyword evidence="2" id="KW-0732">Signal</keyword>
<dbReference type="EMBL" id="JAUKPO010000002">
    <property type="protein sequence ID" value="MDO1445535.1"/>
    <property type="molecule type" value="Genomic_DNA"/>
</dbReference>
<feature type="domain" description="Dienelactone hydrolase" evidence="3">
    <location>
        <begin position="128"/>
        <end position="269"/>
    </location>
</feature>
<evidence type="ECO:0000256" key="2">
    <source>
        <dbReference type="SAM" id="SignalP"/>
    </source>
</evidence>
<dbReference type="PANTHER" id="PTHR48081">
    <property type="entry name" value="AB HYDROLASE SUPERFAMILY PROTEIN C4A8.06C"/>
    <property type="match status" value="1"/>
</dbReference>
<feature type="chain" id="PRO_5046037955" evidence="2">
    <location>
        <begin position="20"/>
        <end position="291"/>
    </location>
</feature>
<dbReference type="InterPro" id="IPR002925">
    <property type="entry name" value="Dienelactn_hydro"/>
</dbReference>
<evidence type="ECO:0000256" key="1">
    <source>
        <dbReference type="ARBA" id="ARBA00022801"/>
    </source>
</evidence>
<evidence type="ECO:0000313" key="4">
    <source>
        <dbReference type="EMBL" id="MDO1445535.1"/>
    </source>
</evidence>
<feature type="signal peptide" evidence="2">
    <location>
        <begin position="1"/>
        <end position="19"/>
    </location>
</feature>
<reference evidence="4" key="1">
    <citation type="submission" date="2023-07" db="EMBL/GenBank/DDBJ databases">
        <title>The genome sequence of Rhodocytophaga aerolata KACC 12507.</title>
        <authorList>
            <person name="Zhang X."/>
        </authorList>
    </citation>
    <scope>NUCLEOTIDE SEQUENCE</scope>
    <source>
        <strain evidence="4">KACC 12507</strain>
    </source>
</reference>
<gene>
    <name evidence="4" type="ORF">Q0590_04690</name>
</gene>
<dbReference type="PANTHER" id="PTHR48081:SF6">
    <property type="entry name" value="PEPTIDASE S9 PROLYL OLIGOPEPTIDASE CATALYTIC DOMAIN-CONTAINING PROTEIN"/>
    <property type="match status" value="1"/>
</dbReference>